<dbReference type="AlphaFoldDB" id="A0A7W6F7K0"/>
<evidence type="ECO:0000313" key="8">
    <source>
        <dbReference type="Proteomes" id="UP001156881"/>
    </source>
</evidence>
<dbReference type="PROSITE" id="PS00332">
    <property type="entry name" value="SOD_CU_ZN_2"/>
    <property type="match status" value="1"/>
</dbReference>
<keyword evidence="2 6" id="KW-0560">Oxidoreductase</keyword>
<evidence type="ECO:0000256" key="3">
    <source>
        <dbReference type="SAM" id="SignalP"/>
    </source>
</evidence>
<reference evidence="8" key="2">
    <citation type="journal article" date="2019" name="Int. J. Syst. Evol. Microbiol.">
        <title>The Global Catalogue of Microorganisms (GCM) 10K type strain sequencing project: providing services to taxonomists for standard genome sequencing and annotation.</title>
        <authorList>
            <consortium name="The Broad Institute Genomics Platform"/>
            <consortium name="The Broad Institute Genome Sequencing Center for Infectious Disease"/>
            <person name="Wu L."/>
            <person name="Ma J."/>
        </authorList>
    </citation>
    <scope>NUCLEOTIDE SEQUENCE [LARGE SCALE GENOMIC DNA]</scope>
    <source>
        <strain evidence="8">NBRC 107710</strain>
    </source>
</reference>
<comment type="similarity">
    <text evidence="1 2">Belongs to the Cu-Zn superoxide dismutase family.</text>
</comment>
<comment type="cofactor">
    <cofactor evidence="2">
        <name>Cu cation</name>
        <dbReference type="ChEBI" id="CHEBI:23378"/>
    </cofactor>
    <text evidence="2">Binds 1 copper ion per subunit.</text>
</comment>
<comment type="catalytic activity">
    <reaction evidence="2">
        <text>2 superoxide + 2 H(+) = H2O2 + O2</text>
        <dbReference type="Rhea" id="RHEA:20696"/>
        <dbReference type="ChEBI" id="CHEBI:15378"/>
        <dbReference type="ChEBI" id="CHEBI:15379"/>
        <dbReference type="ChEBI" id="CHEBI:16240"/>
        <dbReference type="ChEBI" id="CHEBI:18421"/>
        <dbReference type="EC" id="1.15.1.1"/>
    </reaction>
</comment>
<comment type="function">
    <text evidence="2">Destroys radicals which are normally produced within the cells and which are toxic to biological systems.</text>
</comment>
<comment type="cofactor">
    <cofactor evidence="2">
        <name>Zn(2+)</name>
        <dbReference type="ChEBI" id="CHEBI:29105"/>
    </cofactor>
    <text evidence="2">Binds 1 zinc ion per subunit.</text>
</comment>
<gene>
    <name evidence="5" type="primary">sodC</name>
    <name evidence="5" type="ORF">GCM10007884_21660</name>
    <name evidence="6" type="ORF">GGR33_002977</name>
</gene>
<accession>A0A7W6F7K0</accession>
<dbReference type="GO" id="GO:0005507">
    <property type="term" value="F:copper ion binding"/>
    <property type="evidence" value="ECO:0007669"/>
    <property type="project" value="InterPro"/>
</dbReference>
<protein>
    <recommendedName>
        <fullName evidence="2">Superoxide dismutase [Cu-Zn]</fullName>
        <ecNumber evidence="2">1.15.1.1</ecNumber>
    </recommendedName>
</protein>
<evidence type="ECO:0000256" key="1">
    <source>
        <dbReference type="ARBA" id="ARBA00010457"/>
    </source>
</evidence>
<dbReference type="InterPro" id="IPR024134">
    <property type="entry name" value="SOD_Cu/Zn_/chaperone"/>
</dbReference>
<dbReference type="InterPro" id="IPR018152">
    <property type="entry name" value="SOD_Cu/Zn_BS"/>
</dbReference>
<dbReference type="Proteomes" id="UP000517759">
    <property type="component" value="Unassembled WGS sequence"/>
</dbReference>
<proteinExistence type="inferred from homology"/>
<evidence type="ECO:0000313" key="7">
    <source>
        <dbReference type="Proteomes" id="UP000517759"/>
    </source>
</evidence>
<comment type="caution">
    <text evidence="6">The sequence shown here is derived from an EMBL/GenBank/DDBJ whole genome shotgun (WGS) entry which is preliminary data.</text>
</comment>
<evidence type="ECO:0000256" key="2">
    <source>
        <dbReference type="RuleBase" id="RU000393"/>
    </source>
</evidence>
<keyword evidence="2" id="KW-0479">Metal-binding</keyword>
<feature type="domain" description="Superoxide dismutase copper/zinc binding" evidence="4">
    <location>
        <begin position="47"/>
        <end position="178"/>
    </location>
</feature>
<reference evidence="6 7" key="3">
    <citation type="submission" date="2020-08" db="EMBL/GenBank/DDBJ databases">
        <title>Genomic Encyclopedia of Type Strains, Phase IV (KMG-IV): sequencing the most valuable type-strain genomes for metagenomic binning, comparative biology and taxonomic classification.</title>
        <authorList>
            <person name="Goeker M."/>
        </authorList>
    </citation>
    <scope>NUCLEOTIDE SEQUENCE [LARGE SCALE GENOMIC DNA]</scope>
    <source>
        <strain evidence="6 7">DSM 24105</strain>
    </source>
</reference>
<dbReference type="Proteomes" id="UP001156881">
    <property type="component" value="Unassembled WGS sequence"/>
</dbReference>
<keyword evidence="2" id="KW-0862">Zinc</keyword>
<dbReference type="Pfam" id="PF00080">
    <property type="entry name" value="Sod_Cu"/>
    <property type="match status" value="1"/>
</dbReference>
<dbReference type="PANTHER" id="PTHR10003">
    <property type="entry name" value="SUPEROXIDE DISMUTASE CU-ZN -RELATED"/>
    <property type="match status" value="1"/>
</dbReference>
<feature type="signal peptide" evidence="3">
    <location>
        <begin position="1"/>
        <end position="19"/>
    </location>
</feature>
<dbReference type="EMBL" id="BSPG01000009">
    <property type="protein sequence ID" value="GLS44179.1"/>
    <property type="molecule type" value="Genomic_DNA"/>
</dbReference>
<dbReference type="InterPro" id="IPR036423">
    <property type="entry name" value="SOD-like_Cu/Zn_dom_sf"/>
</dbReference>
<evidence type="ECO:0000313" key="5">
    <source>
        <dbReference type="EMBL" id="GLS44179.1"/>
    </source>
</evidence>
<reference evidence="5" key="1">
    <citation type="journal article" date="2014" name="Int. J. Syst. Evol. Microbiol.">
        <title>Complete genome of a new Firmicutes species belonging to the dominant human colonic microbiota ('Ruminococcus bicirculans') reveals two chromosomes and a selective capacity to utilize plant glucans.</title>
        <authorList>
            <consortium name="NISC Comparative Sequencing Program"/>
            <person name="Wegmann U."/>
            <person name="Louis P."/>
            <person name="Goesmann A."/>
            <person name="Henrissat B."/>
            <person name="Duncan S.H."/>
            <person name="Flint H.J."/>
        </authorList>
    </citation>
    <scope>NUCLEOTIDE SEQUENCE</scope>
    <source>
        <strain evidence="5">NBRC 107710</strain>
    </source>
</reference>
<reference evidence="5" key="4">
    <citation type="submission" date="2023-01" db="EMBL/GenBank/DDBJ databases">
        <title>Draft genome sequence of Methylobacterium brachythecii strain NBRC 107710.</title>
        <authorList>
            <person name="Sun Q."/>
            <person name="Mori K."/>
        </authorList>
    </citation>
    <scope>NUCLEOTIDE SEQUENCE</scope>
    <source>
        <strain evidence="5">NBRC 107710</strain>
    </source>
</reference>
<keyword evidence="2" id="KW-0186">Copper</keyword>
<dbReference type="InterPro" id="IPR001424">
    <property type="entry name" value="SOD_Cu_Zn_dom"/>
</dbReference>
<name>A0A7W6F7K0_9HYPH</name>
<dbReference type="RefSeq" id="WP_183506450.1">
    <property type="nucleotide sequence ID" value="NZ_BSPG01000009.1"/>
</dbReference>
<dbReference type="Gene3D" id="2.60.40.200">
    <property type="entry name" value="Superoxide dismutase, copper/zinc binding domain"/>
    <property type="match status" value="1"/>
</dbReference>
<organism evidence="6 7">
    <name type="scientific">Methylobacterium brachythecii</name>
    <dbReference type="NCBI Taxonomy" id="1176177"/>
    <lineage>
        <taxon>Bacteria</taxon>
        <taxon>Pseudomonadati</taxon>
        <taxon>Pseudomonadota</taxon>
        <taxon>Alphaproteobacteria</taxon>
        <taxon>Hyphomicrobiales</taxon>
        <taxon>Methylobacteriaceae</taxon>
        <taxon>Methylobacterium</taxon>
    </lineage>
</organism>
<dbReference type="EC" id="1.15.1.1" evidence="2"/>
<feature type="chain" id="PRO_5031547849" description="Superoxide dismutase [Cu-Zn]" evidence="3">
    <location>
        <begin position="20"/>
        <end position="179"/>
    </location>
</feature>
<keyword evidence="8" id="KW-1185">Reference proteome</keyword>
<evidence type="ECO:0000313" key="6">
    <source>
        <dbReference type="EMBL" id="MBB3903468.1"/>
    </source>
</evidence>
<dbReference type="GO" id="GO:0004784">
    <property type="term" value="F:superoxide dismutase activity"/>
    <property type="evidence" value="ECO:0007669"/>
    <property type="project" value="UniProtKB-EC"/>
</dbReference>
<dbReference type="EMBL" id="JACIDN010000005">
    <property type="protein sequence ID" value="MBB3903468.1"/>
    <property type="molecule type" value="Genomic_DNA"/>
</dbReference>
<dbReference type="SUPFAM" id="SSF49329">
    <property type="entry name" value="Cu,Zn superoxide dismutase-like"/>
    <property type="match status" value="1"/>
</dbReference>
<keyword evidence="3" id="KW-0732">Signal</keyword>
<evidence type="ECO:0000259" key="4">
    <source>
        <dbReference type="Pfam" id="PF00080"/>
    </source>
</evidence>
<sequence>MRCIPAALVLVGLAMPALAQDKKDEAPATAVQTYESPITNNKGEPIGQIQIRDGANALVLRVTIKAGGLTPGWHGLHFHAVGDCSDPEKFEKSKAHVNHDKRSHGLLNGDGPDEGDLPNLFANADGSANGEMTSEMALTGEESLKDGDGSALIIHANEDDHTQQPIGGAGARVACSVIK</sequence>